<dbReference type="Proteomes" id="UP000008983">
    <property type="component" value="Unassembled WGS sequence"/>
</dbReference>
<dbReference type="Pfam" id="PF06957">
    <property type="entry name" value="COPI_C"/>
    <property type="match status" value="1"/>
</dbReference>
<keyword evidence="9 11" id="KW-0472">Membrane</keyword>
<comment type="subcellular location">
    <subcellularLocation>
        <location evidence="11">Cytoplasm</location>
    </subcellularLocation>
    <subcellularLocation>
        <location evidence="1 11">Golgi apparatus membrane</location>
        <topology evidence="1 11">Peripheral membrane protein</topology>
        <orientation evidence="1">Cytoplasmic side</orientation>
    </subcellularLocation>
</comment>
<evidence type="ECO:0000256" key="1">
    <source>
        <dbReference type="ARBA" id="ARBA00004255"/>
    </source>
</evidence>
<dbReference type="RefSeq" id="XP_004039691.1">
    <property type="nucleotide sequence ID" value="XM_004039643.1"/>
</dbReference>
<evidence type="ECO:0000259" key="13">
    <source>
        <dbReference type="Pfam" id="PF04053"/>
    </source>
</evidence>
<name>G0QK71_ICHMU</name>
<feature type="repeat" description="WD" evidence="12">
    <location>
        <begin position="195"/>
        <end position="227"/>
    </location>
</feature>
<dbReference type="OMA" id="EMTYQKQ"/>
<dbReference type="GO" id="GO:0006891">
    <property type="term" value="P:intra-Golgi vesicle-mediated transport"/>
    <property type="evidence" value="ECO:0007669"/>
    <property type="project" value="TreeGrafter"/>
</dbReference>
<dbReference type="PROSITE" id="PS50294">
    <property type="entry name" value="WD_REPEATS_REGION"/>
    <property type="match status" value="5"/>
</dbReference>
<feature type="repeat" description="WD" evidence="12">
    <location>
        <begin position="131"/>
        <end position="172"/>
    </location>
</feature>
<keyword evidence="7 11" id="KW-0653">Protein transport</keyword>
<dbReference type="SUPFAM" id="SSF50978">
    <property type="entry name" value="WD40 repeat-like"/>
    <property type="match status" value="1"/>
</dbReference>
<keyword evidence="6 11" id="KW-0931">ER-Golgi transport</keyword>
<evidence type="ECO:0000256" key="7">
    <source>
        <dbReference type="ARBA" id="ARBA00022927"/>
    </source>
</evidence>
<evidence type="ECO:0000259" key="15">
    <source>
        <dbReference type="Pfam" id="PF23953"/>
    </source>
</evidence>
<dbReference type="GO" id="GO:0006886">
    <property type="term" value="P:intracellular protein transport"/>
    <property type="evidence" value="ECO:0007669"/>
    <property type="project" value="UniProtKB-UniRule"/>
</dbReference>
<dbReference type="Gene3D" id="2.130.10.10">
    <property type="entry name" value="YVTN repeat-like/Quinoprotein amine dehydrogenase"/>
    <property type="match status" value="1"/>
</dbReference>
<keyword evidence="17" id="KW-1185">Reference proteome</keyword>
<dbReference type="AlphaFoldDB" id="G0QK71"/>
<dbReference type="InParanoid" id="G0QK71"/>
<keyword evidence="5" id="KW-0677">Repeat</keyword>
<feature type="repeat" description="WD" evidence="12">
    <location>
        <begin position="239"/>
        <end position="280"/>
    </location>
</feature>
<sequence length="1225" mass="141622">MIVKFEAKSKRVKGLAFHPIRPWVLSALHTGEIQLWDYRLKQLLDVFEDHEGPVRGIDFHPTQPLFTSGGDDYKIRVWNYKQKKCLFVMKGHLDYIRTVQFHHELPWILSASDDQTIRIWNWQNRNMIAILTGHSHYVMCAQFHPSKDLIASCSLDQTLRIWDFTATRKKFMQSSSNKSSTQMHSGNEVDIHSVLEGHERGINWCCFHPTLNLIASAGDDKKVKIWKYTETKAWEHDSLYGHNNNVSSVTFHPKLDIILSNSEDKTTKVWDLNKRLPMDTFKRDNDRFWVLCVHPENLTFASGCDSGFFVFSLFKEGIPQALTDNDNLFYTYRRQIKHFNLNQKVESIVKTFESSSQGTLISDNIIFLQYNNYESQNIQFIVGVDQKDKSVNKYVLLSYDTNKFDDVKNSKESQKTFYAKGAVFVSKNKIARIRESLEVEIYNVDLDSTSNSLPDIRDVKKIFQGPIGKIIIVTDENIILYDTSTKKEISKFPYNPEFSKVKQAIWNKQSTMVSLVCKKNIYIRNKNLDKICDIKEKFNIKSLTWHNNLIFYTTINHLKFGLLNGETGIIKCIDSNLTVVKVEDNNLISIDRQSKILKTSINCEELQLKKALYDKNWEKIKYYMENNQKLGNSVVSYLYKKNYSAIALNLVEDVKAKFSLAVDSGNLEQAFKSAKELKDPECWARLAEEAKRQGNHQIVEIAYQNIKEFEKLSFLYLITGKQEKLQKMLDISIKRGDIMGRFNNALILGDIQQRIRVLADSNQLQLAYYTAVVHNMPELAQPLKDSLDQLDYFEQLKSYKSTAIIPPKPLVLNPETSPQCTRNWPQNVITEEYMVILAEPEGEDNQQNNIPEAAKAQNNIVDEEEIHEEALKQQEEEKKINFNNEDDQDIGNWAQDDDLDIPEFENEKKDTQIQNNAFLGEVQLSKLLKAVKQSQIPADHVFFGLFENAFQLWKKQLGIYNFLPLLGESLKIATCSFTLFQQIPFLQPTQQHLHQNNKPFICKNMSSLQNLLVTGSKYTTDGKFSESFNAFLDVLYTIPLVKITNEQELKDLKQLISICYEYLIAMKCELQKNNEPNRKFELTAYMAICNLKPNHRILTLRVAMNQAYKLQNYIYSSYFAKKLIRLLETNPNLAKPDVIQGAQKVLKACEANGTNANQISFDESWLYEDDAAYNIDPYTMKTLQNPREAIKCPYCGARHNKNMVDTICKLCNLGKLGIQVMGLKI</sequence>
<dbReference type="PANTHER" id="PTHR19876">
    <property type="entry name" value="COATOMER"/>
    <property type="match status" value="1"/>
</dbReference>
<dbReference type="PROSITE" id="PS50082">
    <property type="entry name" value="WD_REPEATS_2"/>
    <property type="match status" value="5"/>
</dbReference>
<dbReference type="GO" id="GO:0000139">
    <property type="term" value="C:Golgi membrane"/>
    <property type="evidence" value="ECO:0007669"/>
    <property type="project" value="UniProtKB-SubCell"/>
</dbReference>
<dbReference type="InterPro" id="IPR047312">
    <property type="entry name" value="Coatomer_alpha_WD-assoc_reg"/>
</dbReference>
<dbReference type="eggNOG" id="KOG0292">
    <property type="taxonomic scope" value="Eukaryota"/>
</dbReference>
<dbReference type="FunFam" id="2.130.10.10:FF:000016">
    <property type="entry name" value="Coatomer alpha subunit, putative"/>
    <property type="match status" value="1"/>
</dbReference>
<dbReference type="Pfam" id="PF23953">
    <property type="entry name" value="TPR_COPA_B"/>
    <property type="match status" value="1"/>
</dbReference>
<evidence type="ECO:0000259" key="14">
    <source>
        <dbReference type="Pfam" id="PF06957"/>
    </source>
</evidence>
<organism evidence="16 17">
    <name type="scientific">Ichthyophthirius multifiliis</name>
    <name type="common">White spot disease agent</name>
    <name type="synonym">Ich</name>
    <dbReference type="NCBI Taxonomy" id="5932"/>
    <lineage>
        <taxon>Eukaryota</taxon>
        <taxon>Sar</taxon>
        <taxon>Alveolata</taxon>
        <taxon>Ciliophora</taxon>
        <taxon>Intramacronucleata</taxon>
        <taxon>Oligohymenophorea</taxon>
        <taxon>Hymenostomatida</taxon>
        <taxon>Ophryoglenina</taxon>
        <taxon>Ichthyophthirius</taxon>
    </lineage>
</organism>
<evidence type="ECO:0000313" key="17">
    <source>
        <dbReference type="Proteomes" id="UP000008983"/>
    </source>
</evidence>
<dbReference type="InterPro" id="IPR036322">
    <property type="entry name" value="WD40_repeat_dom_sf"/>
</dbReference>
<protein>
    <recommendedName>
        <fullName evidence="11">Coatomer subunit alpha</fullName>
    </recommendedName>
</protein>
<gene>
    <name evidence="16" type="ORF">IMG5_013710</name>
</gene>
<dbReference type="SMART" id="SM00320">
    <property type="entry name" value="WD40"/>
    <property type="match status" value="7"/>
</dbReference>
<dbReference type="EMBL" id="GL983133">
    <property type="protein sequence ID" value="EGR34387.1"/>
    <property type="molecule type" value="Genomic_DNA"/>
</dbReference>
<dbReference type="InterPro" id="IPR010714">
    <property type="entry name" value="Coatomer_asu_C"/>
</dbReference>
<keyword evidence="3 11" id="KW-0963">Cytoplasm</keyword>
<dbReference type="InterPro" id="IPR050844">
    <property type="entry name" value="Coatomer_complex_subunit"/>
</dbReference>
<dbReference type="InterPro" id="IPR015943">
    <property type="entry name" value="WD40/YVTN_repeat-like_dom_sf"/>
</dbReference>
<dbReference type="STRING" id="857967.G0QK71"/>
<feature type="domain" description="Coatomer alpha subunit C-terminal" evidence="14">
    <location>
        <begin position="857"/>
        <end position="1225"/>
    </location>
</feature>
<dbReference type="InterPro" id="IPR016391">
    <property type="entry name" value="Coatomer_asu"/>
</dbReference>
<evidence type="ECO:0000313" key="16">
    <source>
        <dbReference type="EMBL" id="EGR34387.1"/>
    </source>
</evidence>
<dbReference type="InterPro" id="IPR001680">
    <property type="entry name" value="WD40_rpt"/>
</dbReference>
<accession>G0QK71</accession>
<evidence type="ECO:0000256" key="3">
    <source>
        <dbReference type="ARBA" id="ARBA00022490"/>
    </source>
</evidence>
<dbReference type="PRINTS" id="PR00320">
    <property type="entry name" value="GPROTEINBRPT"/>
</dbReference>
<feature type="repeat" description="WD" evidence="12">
    <location>
        <begin position="47"/>
        <end position="88"/>
    </location>
</feature>
<feature type="domain" description="COPA/B second beta-propeller" evidence="13">
    <location>
        <begin position="335"/>
        <end position="591"/>
    </location>
</feature>
<dbReference type="PIRSF" id="PIRSF003354">
    <property type="entry name" value="Coatomer_alpha_subunit"/>
    <property type="match status" value="1"/>
</dbReference>
<evidence type="ECO:0000256" key="8">
    <source>
        <dbReference type="ARBA" id="ARBA00023034"/>
    </source>
</evidence>
<reference evidence="16 17" key="1">
    <citation type="submission" date="2011-07" db="EMBL/GenBank/DDBJ databases">
        <authorList>
            <person name="Coyne R."/>
            <person name="Brami D."/>
            <person name="Johnson J."/>
            <person name="Hostetler J."/>
            <person name="Hannick L."/>
            <person name="Clark T."/>
            <person name="Cassidy-Hanley D."/>
            <person name="Inman J."/>
        </authorList>
    </citation>
    <scope>NUCLEOTIDE SEQUENCE [LARGE SCALE GENOMIC DNA]</scope>
    <source>
        <strain evidence="16 17">G5</strain>
    </source>
</reference>
<dbReference type="InterPro" id="IPR006692">
    <property type="entry name" value="Beta-prop_COPA/B_2nd"/>
</dbReference>
<dbReference type="CDD" id="cd22948">
    <property type="entry name" value="Coatomer_WDAD_alpha"/>
    <property type="match status" value="1"/>
</dbReference>
<evidence type="ECO:0000256" key="10">
    <source>
        <dbReference type="ARBA" id="ARBA00025536"/>
    </source>
</evidence>
<dbReference type="GO" id="GO:0006890">
    <property type="term" value="P:retrograde vesicle-mediated transport, Golgi to endoplasmic reticulum"/>
    <property type="evidence" value="ECO:0007669"/>
    <property type="project" value="TreeGrafter"/>
</dbReference>
<keyword evidence="2 11" id="KW-0813">Transport</keyword>
<dbReference type="InterPro" id="IPR020472">
    <property type="entry name" value="WD40_PAC1"/>
</dbReference>
<dbReference type="CDD" id="cd00200">
    <property type="entry name" value="WD40"/>
    <property type="match status" value="1"/>
</dbReference>
<dbReference type="Pfam" id="PF04053">
    <property type="entry name" value="B-prop_COPA_B_2nd"/>
    <property type="match status" value="1"/>
</dbReference>
<dbReference type="GO" id="GO:0006888">
    <property type="term" value="P:endoplasmic reticulum to Golgi vesicle-mediated transport"/>
    <property type="evidence" value="ECO:0007669"/>
    <property type="project" value="InterPro"/>
</dbReference>
<dbReference type="OrthoDB" id="10261470at2759"/>
<dbReference type="Gene3D" id="1.25.40.470">
    <property type="match status" value="1"/>
</dbReference>
<keyword evidence="8 11" id="KW-0333">Golgi apparatus</keyword>
<dbReference type="GO" id="GO:0005198">
    <property type="term" value="F:structural molecule activity"/>
    <property type="evidence" value="ECO:0007669"/>
    <property type="project" value="InterPro"/>
</dbReference>
<dbReference type="GO" id="GO:0030126">
    <property type="term" value="C:COPI vesicle coat"/>
    <property type="evidence" value="ECO:0007669"/>
    <property type="project" value="UniProtKB-UniRule"/>
</dbReference>
<dbReference type="PANTHER" id="PTHR19876:SF1">
    <property type="entry name" value="COATOMER SUBUNIT ALPHA"/>
    <property type="match status" value="1"/>
</dbReference>
<evidence type="ECO:0000256" key="9">
    <source>
        <dbReference type="ARBA" id="ARBA00023136"/>
    </source>
</evidence>
<dbReference type="GeneID" id="14910578"/>
<evidence type="ECO:0000256" key="12">
    <source>
        <dbReference type="PROSITE-ProRule" id="PRU00221"/>
    </source>
</evidence>
<dbReference type="Pfam" id="PF00400">
    <property type="entry name" value="WD40"/>
    <property type="match status" value="5"/>
</dbReference>
<dbReference type="FunCoup" id="G0QK71">
    <property type="interactions" value="590"/>
</dbReference>
<evidence type="ECO:0000256" key="4">
    <source>
        <dbReference type="ARBA" id="ARBA00022574"/>
    </source>
</evidence>
<dbReference type="InterPro" id="IPR056176">
    <property type="entry name" value="TPR_COPA_B"/>
</dbReference>
<comment type="function">
    <text evidence="10">The coatomer is a cytosolic protein complex that binds to dilysine motifs and reversibly associates with Golgi non-clathrin-coated vesicles, which further mediate biosynthetic protein transport from the ER, via the Golgi up to the trans Golgi network. Coatomer complex is required for budding from Golgi membranes, and is essential for the retrograde Golgi-to-ER transport of dilysine-tagged proteins.</text>
</comment>
<feature type="domain" description="COPA/B TPR" evidence="15">
    <location>
        <begin position="630"/>
        <end position="772"/>
    </location>
</feature>
<keyword evidence="4 12" id="KW-0853">WD repeat</keyword>
<evidence type="ECO:0000256" key="2">
    <source>
        <dbReference type="ARBA" id="ARBA00022448"/>
    </source>
</evidence>
<feature type="repeat" description="WD" evidence="12">
    <location>
        <begin position="89"/>
        <end position="130"/>
    </location>
</feature>
<comment type="subunit">
    <text evidence="11">Oligomeric complex that consists of at least the alpha, beta, beta', gamma, delta, epsilon and zeta subunits.</text>
</comment>
<evidence type="ECO:0000256" key="5">
    <source>
        <dbReference type="ARBA" id="ARBA00022737"/>
    </source>
</evidence>
<evidence type="ECO:0000256" key="6">
    <source>
        <dbReference type="ARBA" id="ARBA00022892"/>
    </source>
</evidence>
<evidence type="ECO:0000256" key="11">
    <source>
        <dbReference type="PIRNR" id="PIRNR003354"/>
    </source>
</evidence>
<dbReference type="FunFam" id="1.25.40.470:FF:000002">
    <property type="entry name" value="Coatomer subunit alpha"/>
    <property type="match status" value="1"/>
</dbReference>
<proteinExistence type="predicted"/>